<dbReference type="InterPro" id="IPR010998">
    <property type="entry name" value="Integrase_recombinase_N"/>
</dbReference>
<dbReference type="Pfam" id="PF00589">
    <property type="entry name" value="Phage_integrase"/>
    <property type="match status" value="1"/>
</dbReference>
<dbReference type="InterPro" id="IPR050090">
    <property type="entry name" value="Tyrosine_recombinase_XerCD"/>
</dbReference>
<dbReference type="CDD" id="cd00796">
    <property type="entry name" value="INT_Rci_Hp1_C"/>
    <property type="match status" value="1"/>
</dbReference>
<dbReference type="PANTHER" id="PTHR30349:SF94">
    <property type="entry name" value="INTEGRASE_RECOMBINASE HI_1414-RELATED"/>
    <property type="match status" value="1"/>
</dbReference>
<dbReference type="Gene3D" id="1.10.150.130">
    <property type="match status" value="1"/>
</dbReference>
<dbReference type="InterPro" id="IPR013762">
    <property type="entry name" value="Integrase-like_cat_sf"/>
</dbReference>
<protein>
    <submittedName>
        <fullName evidence="5">DNA recombinase</fullName>
    </submittedName>
</protein>
<feature type="domain" description="Tyr recombinase" evidence="4">
    <location>
        <begin position="161"/>
        <end position="330"/>
    </location>
</feature>
<dbReference type="PROSITE" id="PS51898">
    <property type="entry name" value="TYR_RECOMBINASE"/>
    <property type="match status" value="1"/>
</dbReference>
<keyword evidence="1" id="KW-0229">DNA integration</keyword>
<keyword evidence="3" id="KW-0233">DNA recombination</keyword>
<gene>
    <name evidence="5" type="ORF">AA309_22735</name>
</gene>
<dbReference type="GO" id="GO:0006310">
    <property type="term" value="P:DNA recombination"/>
    <property type="evidence" value="ECO:0007669"/>
    <property type="project" value="UniProtKB-KW"/>
</dbReference>
<name>A0A0H1REH6_9HYPH</name>
<dbReference type="InterPro" id="IPR002104">
    <property type="entry name" value="Integrase_catalytic"/>
</dbReference>
<dbReference type="PANTHER" id="PTHR30349">
    <property type="entry name" value="PHAGE INTEGRASE-RELATED"/>
    <property type="match status" value="1"/>
</dbReference>
<dbReference type="GO" id="GO:0003677">
    <property type="term" value="F:DNA binding"/>
    <property type="evidence" value="ECO:0007669"/>
    <property type="project" value="UniProtKB-KW"/>
</dbReference>
<dbReference type="OrthoDB" id="6388170at2"/>
<dbReference type="AlphaFoldDB" id="A0A0H1REH6"/>
<dbReference type="Proteomes" id="UP000035489">
    <property type="component" value="Unassembled WGS sequence"/>
</dbReference>
<sequence length="330" mass="37540">MATIRKLRGRWQAAVRRKGMKPRAKSFDTKAEAERWARELEAEVDRFGRAPDTRPAENITLGALLTRYRDEVSPTKRGAQQEIERIDVLVRHDVCHRTLAGLSSADIASYRDERIKAVAPSTVVRELAIISHAVEVAQREWGYHLPFNPVKRIRRPTIANARNRRLESNEEQRLLDACDTGRTPCLKSLLIVAIETGMRRGELLSLAWTDIDLQARVAHLEITKNGSSRDVPLSMRATEAFQALYHKMAGPNDRPFPLTEGALEQAWIRLKARAGVQGLRFHDLRHEAISRLFEKNLNVVEVSTISGHKEMRMLSRYTHLRAVDLLARIG</sequence>
<dbReference type="SUPFAM" id="SSF56349">
    <property type="entry name" value="DNA breaking-rejoining enzymes"/>
    <property type="match status" value="1"/>
</dbReference>
<dbReference type="Gene3D" id="1.10.443.10">
    <property type="entry name" value="Intergrase catalytic core"/>
    <property type="match status" value="1"/>
</dbReference>
<keyword evidence="6" id="KW-1185">Reference proteome</keyword>
<evidence type="ECO:0000256" key="1">
    <source>
        <dbReference type="ARBA" id="ARBA00022908"/>
    </source>
</evidence>
<dbReference type="EMBL" id="LCYG01000062">
    <property type="protein sequence ID" value="KLK90997.1"/>
    <property type="molecule type" value="Genomic_DNA"/>
</dbReference>
<keyword evidence="2" id="KW-0238">DNA-binding</keyword>
<comment type="caution">
    <text evidence="5">The sequence shown here is derived from an EMBL/GenBank/DDBJ whole genome shotgun (WGS) entry which is preliminary data.</text>
</comment>
<dbReference type="RefSeq" id="WP_047191309.1">
    <property type="nucleotide sequence ID" value="NZ_LCYG01000062.1"/>
</dbReference>
<dbReference type="PATRIC" id="fig|1225564.3.peg.5932"/>
<proteinExistence type="predicted"/>
<dbReference type="InterPro" id="IPR011010">
    <property type="entry name" value="DNA_brk_join_enz"/>
</dbReference>
<evidence type="ECO:0000313" key="5">
    <source>
        <dbReference type="EMBL" id="KLK90997.1"/>
    </source>
</evidence>
<evidence type="ECO:0000259" key="4">
    <source>
        <dbReference type="PROSITE" id="PS51898"/>
    </source>
</evidence>
<reference evidence="5 6" key="1">
    <citation type="submission" date="2015-05" db="EMBL/GenBank/DDBJ databases">
        <title>Draft genome sequence of Microvirga vignae strain BR3299, a novel nitrogen fixing bacteria isolated from Brazil semi-aired region.</title>
        <authorList>
            <person name="Zilli J.E."/>
            <person name="Passos S.R."/>
            <person name="Leite J."/>
            <person name="Baldani J.I."/>
            <person name="Xavier G.R."/>
            <person name="Rumjaneck N.G."/>
            <person name="Simoes-Araujo J.L."/>
        </authorList>
    </citation>
    <scope>NUCLEOTIDE SEQUENCE [LARGE SCALE GENOMIC DNA]</scope>
    <source>
        <strain evidence="5 6">BR3299</strain>
    </source>
</reference>
<dbReference type="GO" id="GO:0015074">
    <property type="term" value="P:DNA integration"/>
    <property type="evidence" value="ECO:0007669"/>
    <property type="project" value="UniProtKB-KW"/>
</dbReference>
<accession>A0A0H1REH6</accession>
<evidence type="ECO:0000256" key="3">
    <source>
        <dbReference type="ARBA" id="ARBA00023172"/>
    </source>
</evidence>
<evidence type="ECO:0000313" key="6">
    <source>
        <dbReference type="Proteomes" id="UP000035489"/>
    </source>
</evidence>
<evidence type="ECO:0000256" key="2">
    <source>
        <dbReference type="ARBA" id="ARBA00023125"/>
    </source>
</evidence>
<organism evidence="5 6">
    <name type="scientific">Microvirga vignae</name>
    <dbReference type="NCBI Taxonomy" id="1225564"/>
    <lineage>
        <taxon>Bacteria</taxon>
        <taxon>Pseudomonadati</taxon>
        <taxon>Pseudomonadota</taxon>
        <taxon>Alphaproteobacteria</taxon>
        <taxon>Hyphomicrobiales</taxon>
        <taxon>Methylobacteriaceae</taxon>
        <taxon>Microvirga</taxon>
    </lineage>
</organism>